<keyword evidence="2" id="KW-1185">Reference proteome</keyword>
<accession>A0A4V1M3T3</accession>
<dbReference type="InterPro" id="IPR021047">
    <property type="entry name" value="Mannosyltransferase_CMT1"/>
</dbReference>
<dbReference type="AlphaFoldDB" id="A0A4V1M3T3"/>
<dbReference type="PANTHER" id="PTHR34144">
    <property type="entry name" value="CHROMOSOME 8, WHOLE GENOME SHOTGUN SEQUENCE"/>
    <property type="match status" value="1"/>
</dbReference>
<dbReference type="EMBL" id="SDIL01000056">
    <property type="protein sequence ID" value="RXK37967.1"/>
    <property type="molecule type" value="Genomic_DNA"/>
</dbReference>
<evidence type="ECO:0000313" key="1">
    <source>
        <dbReference type="EMBL" id="RXK37967.1"/>
    </source>
</evidence>
<evidence type="ECO:0008006" key="3">
    <source>
        <dbReference type="Google" id="ProtNLM"/>
    </source>
</evidence>
<organism evidence="1 2">
    <name type="scientific">Tremella mesenterica</name>
    <name type="common">Jelly fungus</name>
    <dbReference type="NCBI Taxonomy" id="5217"/>
    <lineage>
        <taxon>Eukaryota</taxon>
        <taxon>Fungi</taxon>
        <taxon>Dikarya</taxon>
        <taxon>Basidiomycota</taxon>
        <taxon>Agaricomycotina</taxon>
        <taxon>Tremellomycetes</taxon>
        <taxon>Tremellales</taxon>
        <taxon>Tremellaceae</taxon>
        <taxon>Tremella</taxon>
    </lineage>
</organism>
<protein>
    <recommendedName>
        <fullName evidence="3">Alpha-1,3-mannosyltransferase CMT1</fullName>
    </recommendedName>
</protein>
<proteinExistence type="predicted"/>
<dbReference type="InParanoid" id="A0A4V1M3T3"/>
<dbReference type="Pfam" id="PF11735">
    <property type="entry name" value="CAP59_mtransfer"/>
    <property type="match status" value="1"/>
</dbReference>
<dbReference type="PANTHER" id="PTHR34144:SF5">
    <property type="entry name" value="ALPHA-1,3-MANNOSYLTRANSFERASE CMT1"/>
    <property type="match status" value="1"/>
</dbReference>
<dbReference type="OrthoDB" id="262547at2759"/>
<reference evidence="1 2" key="1">
    <citation type="submission" date="2016-06" db="EMBL/GenBank/DDBJ databases">
        <title>Evolution of pathogenesis and genome organization in the Tremellales.</title>
        <authorList>
            <person name="Cuomo C."/>
            <person name="Litvintseva A."/>
            <person name="Heitman J."/>
            <person name="Chen Y."/>
            <person name="Sun S."/>
            <person name="Springer D."/>
            <person name="Dromer F."/>
            <person name="Young S."/>
            <person name="Zeng Q."/>
            <person name="Chapman S."/>
            <person name="Gujja S."/>
            <person name="Saif S."/>
            <person name="Birren B."/>
        </authorList>
    </citation>
    <scope>NUCLEOTIDE SEQUENCE [LARGE SCALE GENOMIC DNA]</scope>
    <source>
        <strain evidence="1 2">ATCC 28783</strain>
    </source>
</reference>
<dbReference type="VEuPathDB" id="FungiDB:TREMEDRAFT_27877"/>
<sequence length="422" mass="48277">MIPRPITRHIPSIFLRHPIRSILFFLTFIGLLILSTNKPDPTSNKFQFPSLFPSRYPPPTSSSLLTNRVLSKLPLSFRQHCPRQAYDPVYPSPALTSSQERRYDHLRKPYIPGRTTSKYMFVTLTREIQSQLPDLLNTLVLLTSFLGPDRVSFSILEGPSDDCTPQVLEEVLLPTLLEVGVPRKEIHLKTREGKIDFSNVNRIETLAGLRNRALGPLFDERMEDVVAVVFFNDVFLRVGDVLEILHQHVKAGEESGLESGITAAMDYWQKRPEYYYDIWVGRTYDTGDLFYPISKPWWSPSSDLFHNTTSKSAYQTLQPFPVFSSWNGLVAMSPIPLLQGVRFRRGDKEKEECAASECTLIACDYWKFGWGRVQVVPSVQLAYEKKVALEIREDLQKQQDSLGWTDGVPPRQLDTVVQWPNG</sequence>
<name>A0A4V1M3T3_TREME</name>
<dbReference type="Proteomes" id="UP000289152">
    <property type="component" value="Unassembled WGS sequence"/>
</dbReference>
<gene>
    <name evidence="1" type="ORF">M231_04753</name>
</gene>
<evidence type="ECO:0000313" key="2">
    <source>
        <dbReference type="Proteomes" id="UP000289152"/>
    </source>
</evidence>
<comment type="caution">
    <text evidence="1">The sequence shown here is derived from an EMBL/GenBank/DDBJ whole genome shotgun (WGS) entry which is preliminary data.</text>
</comment>